<feature type="transmembrane region" description="Helical" evidence="1">
    <location>
        <begin position="390"/>
        <end position="409"/>
    </location>
</feature>
<dbReference type="Pfam" id="PF00873">
    <property type="entry name" value="ACR_tran"/>
    <property type="match status" value="3"/>
</dbReference>
<feature type="transmembrane region" description="Helical" evidence="1">
    <location>
        <begin position="456"/>
        <end position="481"/>
    </location>
</feature>
<dbReference type="GO" id="GO:0042910">
    <property type="term" value="F:xenobiotic transmembrane transporter activity"/>
    <property type="evidence" value="ECO:0007669"/>
    <property type="project" value="TreeGrafter"/>
</dbReference>
<dbReference type="Gene3D" id="3.30.2090.10">
    <property type="entry name" value="Multidrug efflux transporter AcrB TolC docking domain, DN and DC subdomains"/>
    <property type="match status" value="2"/>
</dbReference>
<reference evidence="2 3" key="1">
    <citation type="submission" date="2021-12" db="EMBL/GenBank/DDBJ databases">
        <title>Genome sequencing of bacteria with rrn-lacking chromosome and rrn-plasmid.</title>
        <authorList>
            <person name="Anda M."/>
            <person name="Iwasaki W."/>
        </authorList>
    </citation>
    <scope>NUCLEOTIDE SEQUENCE [LARGE SCALE GENOMIC DNA]</scope>
    <source>
        <strain evidence="2 3">DSM 100852</strain>
        <plasmid evidence="2 3">pFA8</plasmid>
    </source>
</reference>
<sequence>MLHTVIRYFLRNRLITFILMLFLVLWGMVTAPFAWKNDWLPSDPVAVDAIPDIGENQQIVFTQWMGRSPQDIEDQITYPLTTSLLGIPGVKSIRSSSIFGMSSIYIIFKEDVEFYWSRSRILEKLNSLPSNLLPEGVQPALGPDATALGQVYMYTLEGRDPEGNPTGGWDLHEIRKVQDFHVKYALSAVEGVSEVASIGGYVQEYQVDVDPNALKSYNIALHQVMRAVQQANKDVGAKTIEINQAEYLVRGLGYVKSIGDLEEAVVSLVDQTPIRIKDIARVNLGPATRRGALDKDGAEVVGGVVVARYGSNPMQVINRVKDKMRAISSGLPKKTLADGRESQLTVMPFYDRSNLIHETLGTLEEALSLEVLVTVLVVIIMVLNLRASFLISSLLPVAVLMVFIAMRYFHVDANIVALSGIAIAIGTMVDLGIVLSENVIKHIKEAPPGQKLVDTIETAATEVGSAILTAVATTIISFVPVFTMQAAEGKLFRPLAFTKTFALLAALLVSLLILPTLAYWIFGFKLKSENKTKIANALLLLAGLFVGWRYSWQAGGMLSALALSYLIAYVPRVPKKISDMAPIAAAIVSVDALLAQYWMPLGLGFSFWWNFLFVTALLAVILGGFYALERNYRRILQWCLENKKKFLALPFSLMAFALMAWVGFQPLFGFVAKGFDSVGWNIRATAPWSAMSHAFPGMGNEFMPALDEGSFLLMPTSMPHAGLDQNKRVVQQLDMLMANIPEVDLAVGKLGRVESALDPAPISMYENIINYKTEYFTDKNDRKPRFKVDGEGKFETKTGEKLSNDEALERNLNPGRDLVEYSEGEYFRNWRTHIQSSDDIWNEIVKASKIPGVTSAPKLQPIETRLVMLQTGMRAPMGIKVYGPDLKTIEEFGLKLEDLLKEVPTVKKEAVFADRIVGKPYLHLKINRTEIARYGLSIEDVQRFIETAIGGVRLSQTVEGRERFPIRVRYPRELRDNPEALASIFIPTPSGAQVPLEELIDIEYVQGPQMIKSEETFLVGYVLFDKLDGESEGEVVKRAQQYIQGRIDNGELTVPAGVSYKFSGNYENQIRAEKRLSIIVPIVLLTIFMILYMQFRSVATSLMIFTGIAMAFSGAFILLWLYGQDWFMNLDLGTVNFRELFQMHTVNLSVAVWVGFIALFGIATDDGVLIGTYLDQSMNKNKPKDRESIREAICQAGSRRIKPAVMTSATTIIAVLPVLTSTGRGSDIMIPMAIPAFGGMVVAAVTYFITPVLYSWRAESKLGKEEKA</sequence>
<keyword evidence="2" id="KW-0614">Plasmid</keyword>
<dbReference type="Proteomes" id="UP001348817">
    <property type="component" value="Plasmid pFA8"/>
</dbReference>
<proteinExistence type="predicted"/>
<feature type="transmembrane region" description="Helical" evidence="1">
    <location>
        <begin position="1204"/>
        <end position="1222"/>
    </location>
</feature>
<dbReference type="SUPFAM" id="SSF82693">
    <property type="entry name" value="Multidrug efflux transporter AcrB pore domain, PN1, PN2, PC1 and PC2 subdomains"/>
    <property type="match status" value="2"/>
</dbReference>
<dbReference type="PANTHER" id="PTHR32063">
    <property type="match status" value="1"/>
</dbReference>
<dbReference type="Gene3D" id="3.30.70.1440">
    <property type="entry name" value="Multidrug efflux transporter AcrB pore domain"/>
    <property type="match status" value="1"/>
</dbReference>
<dbReference type="AlphaFoldDB" id="A0AAU9CLQ6"/>
<dbReference type="Gene3D" id="1.20.1640.10">
    <property type="entry name" value="Multidrug efflux transporter AcrB transmembrane domain"/>
    <property type="match status" value="3"/>
</dbReference>
<feature type="transmembrane region" description="Helical" evidence="1">
    <location>
        <begin position="501"/>
        <end position="522"/>
    </location>
</feature>
<dbReference type="KEGG" id="fax:FUAX_53680"/>
<feature type="transmembrane region" description="Helical" evidence="1">
    <location>
        <begin position="1228"/>
        <end position="1254"/>
    </location>
</feature>
<dbReference type="SUPFAM" id="SSF82866">
    <property type="entry name" value="Multidrug efflux transporter AcrB transmembrane domain"/>
    <property type="match status" value="2"/>
</dbReference>
<dbReference type="InterPro" id="IPR001036">
    <property type="entry name" value="Acrflvin-R"/>
</dbReference>
<dbReference type="PRINTS" id="PR00702">
    <property type="entry name" value="ACRIFLAVINRP"/>
</dbReference>
<feature type="transmembrane region" description="Helical" evidence="1">
    <location>
        <begin position="366"/>
        <end position="383"/>
    </location>
</feature>
<feature type="transmembrane region" description="Helical" evidence="1">
    <location>
        <begin position="534"/>
        <end position="550"/>
    </location>
</feature>
<dbReference type="PANTHER" id="PTHR32063:SF19">
    <property type="entry name" value="CATION EFFLUX SYSTEM PROTEIN CUSA"/>
    <property type="match status" value="1"/>
</dbReference>
<dbReference type="Gene3D" id="3.30.70.1430">
    <property type="entry name" value="Multidrug efflux transporter AcrB pore domain"/>
    <property type="match status" value="2"/>
</dbReference>
<keyword evidence="1" id="KW-0472">Membrane</keyword>
<feature type="transmembrane region" description="Helical" evidence="1">
    <location>
        <begin position="646"/>
        <end position="664"/>
    </location>
</feature>
<evidence type="ECO:0000313" key="3">
    <source>
        <dbReference type="Proteomes" id="UP001348817"/>
    </source>
</evidence>
<gene>
    <name evidence="2" type="ORF">FUAX_53680</name>
</gene>
<dbReference type="Gene3D" id="3.30.70.1320">
    <property type="entry name" value="Multidrug efflux transporter AcrB pore domain like"/>
    <property type="match status" value="1"/>
</dbReference>
<feature type="transmembrane region" description="Helical" evidence="1">
    <location>
        <begin position="12"/>
        <end position="35"/>
    </location>
</feature>
<protein>
    <submittedName>
        <fullName evidence="2">Cation transporter</fullName>
    </submittedName>
</protein>
<organism evidence="2 3">
    <name type="scientific">Fulvitalea axinellae</name>
    <dbReference type="NCBI Taxonomy" id="1182444"/>
    <lineage>
        <taxon>Bacteria</taxon>
        <taxon>Pseudomonadati</taxon>
        <taxon>Bacteroidota</taxon>
        <taxon>Cytophagia</taxon>
        <taxon>Cytophagales</taxon>
        <taxon>Persicobacteraceae</taxon>
        <taxon>Fulvitalea</taxon>
    </lineage>
</organism>
<dbReference type="RefSeq" id="WP_338396109.1">
    <property type="nucleotide sequence ID" value="NZ_AP025322.1"/>
</dbReference>
<evidence type="ECO:0000313" key="2">
    <source>
        <dbReference type="EMBL" id="BDD12936.1"/>
    </source>
</evidence>
<keyword evidence="3" id="KW-1185">Reference proteome</keyword>
<keyword evidence="1" id="KW-0812">Transmembrane</keyword>
<dbReference type="EMBL" id="AP025322">
    <property type="protein sequence ID" value="BDD12936.1"/>
    <property type="molecule type" value="Genomic_DNA"/>
</dbReference>
<keyword evidence="1" id="KW-1133">Transmembrane helix</keyword>
<evidence type="ECO:0000256" key="1">
    <source>
        <dbReference type="SAM" id="Phobius"/>
    </source>
</evidence>
<dbReference type="InterPro" id="IPR027463">
    <property type="entry name" value="AcrB_DN_DC_subdom"/>
</dbReference>
<dbReference type="GO" id="GO:0005886">
    <property type="term" value="C:plasma membrane"/>
    <property type="evidence" value="ECO:0007669"/>
    <property type="project" value="TreeGrafter"/>
</dbReference>
<name>A0AAU9CLQ6_9BACT</name>
<accession>A0AAU9CLQ6</accession>
<feature type="transmembrane region" description="Helical" evidence="1">
    <location>
        <begin position="1150"/>
        <end position="1174"/>
    </location>
</feature>
<feature type="transmembrane region" description="Helical" evidence="1">
    <location>
        <begin position="1076"/>
        <end position="1095"/>
    </location>
</feature>
<feature type="transmembrane region" description="Helical" evidence="1">
    <location>
        <begin position="1102"/>
        <end position="1122"/>
    </location>
</feature>
<feature type="transmembrane region" description="Helical" evidence="1">
    <location>
        <begin position="415"/>
        <end position="435"/>
    </location>
</feature>
<dbReference type="SUPFAM" id="SSF82714">
    <property type="entry name" value="Multidrug efflux transporter AcrB TolC docking domain, DN and DC subdomains"/>
    <property type="match status" value="2"/>
</dbReference>
<geneLocation type="plasmid" evidence="2 3">
    <name>pFA8</name>
</geneLocation>
<feature type="transmembrane region" description="Helical" evidence="1">
    <location>
        <begin position="605"/>
        <end position="626"/>
    </location>
</feature>